<dbReference type="Gene3D" id="3.40.630.30">
    <property type="match status" value="1"/>
</dbReference>
<dbReference type="RefSeq" id="WP_367768638.1">
    <property type="nucleotide sequence ID" value="NZ_CP165625.1"/>
</dbReference>
<protein>
    <submittedName>
        <fullName evidence="2">GNAT family N-acetyltransferase</fullName>
        <ecNumber evidence="2">2.3.1.-</ecNumber>
    </submittedName>
</protein>
<dbReference type="GO" id="GO:0016747">
    <property type="term" value="F:acyltransferase activity, transferring groups other than amino-acyl groups"/>
    <property type="evidence" value="ECO:0007669"/>
    <property type="project" value="InterPro"/>
</dbReference>
<evidence type="ECO:0000313" key="2">
    <source>
        <dbReference type="EMBL" id="XDU96204.1"/>
    </source>
</evidence>
<sequence>MEPFTITNTTEHDIPFICWMFDEAILYQQKNKFPVWNGYDVDVIKNDIKEKIQYKIIIHNEIACIFSTCSNDPIIWEEKDKDSAIYLHRIVVNPKHKGKQQFAKIFEWAKKYCLQKNIDYLRMDTWADNPIIIKYYCSFGFNFLNNFTTPNTNNLPVQHRNIKLALLEFPIAQ</sequence>
<dbReference type="Pfam" id="PF00583">
    <property type="entry name" value="Acetyltransf_1"/>
    <property type="match status" value="1"/>
</dbReference>
<dbReference type="AlphaFoldDB" id="A0AB39W480"/>
<dbReference type="InterPro" id="IPR000182">
    <property type="entry name" value="GNAT_dom"/>
</dbReference>
<dbReference type="EC" id="2.3.1.-" evidence="2"/>
<keyword evidence="2" id="KW-0808">Transferase</keyword>
<name>A0AB39W480_9FLAO</name>
<reference evidence="2" key="1">
    <citation type="submission" date="2024-07" db="EMBL/GenBank/DDBJ databases">
        <authorList>
            <person name="Biller S.J."/>
        </authorList>
    </citation>
    <scope>NUCLEOTIDE SEQUENCE</scope>
    <source>
        <strain evidence="2">WC2409</strain>
    </source>
</reference>
<dbReference type="SUPFAM" id="SSF55729">
    <property type="entry name" value="Acyl-CoA N-acyltransferases (Nat)"/>
    <property type="match status" value="1"/>
</dbReference>
<proteinExistence type="predicted"/>
<organism evidence="2">
    <name type="scientific">Flavobacterium sp. WC2409</name>
    <dbReference type="NCBI Taxonomy" id="3234139"/>
    <lineage>
        <taxon>Bacteria</taxon>
        <taxon>Pseudomonadati</taxon>
        <taxon>Bacteroidota</taxon>
        <taxon>Flavobacteriia</taxon>
        <taxon>Flavobacteriales</taxon>
        <taxon>Flavobacteriaceae</taxon>
        <taxon>Flavobacterium</taxon>
    </lineage>
</organism>
<dbReference type="EMBL" id="CP165625">
    <property type="protein sequence ID" value="XDU96204.1"/>
    <property type="molecule type" value="Genomic_DNA"/>
</dbReference>
<gene>
    <name evidence="2" type="ORF">AB3G34_03645</name>
</gene>
<keyword evidence="2" id="KW-0012">Acyltransferase</keyword>
<accession>A0AB39W480</accession>
<feature type="domain" description="N-acetyltransferase" evidence="1">
    <location>
        <begin position="81"/>
        <end position="141"/>
    </location>
</feature>
<dbReference type="InterPro" id="IPR016181">
    <property type="entry name" value="Acyl_CoA_acyltransferase"/>
</dbReference>
<evidence type="ECO:0000259" key="1">
    <source>
        <dbReference type="Pfam" id="PF00583"/>
    </source>
</evidence>